<dbReference type="SUPFAM" id="SSF48452">
    <property type="entry name" value="TPR-like"/>
    <property type="match status" value="1"/>
</dbReference>
<evidence type="ECO:0000313" key="1">
    <source>
        <dbReference type="EMBL" id="KKE81421.1"/>
    </source>
</evidence>
<evidence type="ECO:0000313" key="2">
    <source>
        <dbReference type="Proteomes" id="UP000033434"/>
    </source>
</evidence>
<dbReference type="EMBL" id="AUXW01000187">
    <property type="protein sequence ID" value="KKE81421.1"/>
    <property type="molecule type" value="Genomic_DNA"/>
</dbReference>
<dbReference type="PATRIC" id="fig|1129367.4.peg.4688"/>
<proteinExistence type="predicted"/>
<dbReference type="InterPro" id="IPR011990">
    <property type="entry name" value="TPR-like_helical_dom_sf"/>
</dbReference>
<comment type="caution">
    <text evidence="1">The sequence shown here is derived from an EMBL/GenBank/DDBJ whole genome shotgun (WGS) entry which is preliminary data.</text>
</comment>
<dbReference type="AlphaFoldDB" id="A0A0F6A6G6"/>
<gene>
    <name evidence="1" type="ORF">N479_02765</name>
</gene>
<dbReference type="Proteomes" id="UP000033434">
    <property type="component" value="Unassembled WGS sequence"/>
</dbReference>
<dbReference type="RefSeq" id="WP_046358023.1">
    <property type="nucleotide sequence ID" value="NZ_AUXW01000187.1"/>
</dbReference>
<dbReference type="Gene3D" id="1.25.40.10">
    <property type="entry name" value="Tetratricopeptide repeat domain"/>
    <property type="match status" value="1"/>
</dbReference>
<name>A0A0F6A6G6_9GAMM</name>
<reference evidence="1 2" key="1">
    <citation type="journal article" date="2015" name="BMC Genomics">
        <title>Genome mining reveals unlocked bioactive potential of marine Gram-negative bacteria.</title>
        <authorList>
            <person name="Machado H."/>
            <person name="Sonnenschein E.C."/>
            <person name="Melchiorsen J."/>
            <person name="Gram L."/>
        </authorList>
    </citation>
    <scope>NUCLEOTIDE SEQUENCE [LARGE SCALE GENOMIC DNA]</scope>
    <source>
        <strain evidence="1 2">S4054</strain>
    </source>
</reference>
<accession>A0A0F6A6G6</accession>
<organism evidence="1 2">
    <name type="scientific">Pseudoalteromonas luteoviolacea S4054</name>
    <dbReference type="NCBI Taxonomy" id="1129367"/>
    <lineage>
        <taxon>Bacteria</taxon>
        <taxon>Pseudomonadati</taxon>
        <taxon>Pseudomonadota</taxon>
        <taxon>Gammaproteobacteria</taxon>
        <taxon>Alteromonadales</taxon>
        <taxon>Pseudoalteromonadaceae</taxon>
        <taxon>Pseudoalteromonas</taxon>
    </lineage>
</organism>
<sequence>MALIEQPETSADTPLEYALAPWQYAIKTGNHAFQHGKFDSARDKYQSALNLAGHLLERFLKSEPSDESLTAIEHCCPALVVAAHNLADCFLALSKPERACQQLIEVHTAILHLVENASIEIVEIACHHLHKTRQELINFASCHPHLPELIEQVNIAMEGGFNRPHIVH</sequence>
<protein>
    <submittedName>
        <fullName evidence="1">Uncharacterized protein</fullName>
    </submittedName>
</protein>